<dbReference type="PANTHER" id="PTHR36503:SF1">
    <property type="entry name" value="BLR2520 PROTEIN"/>
    <property type="match status" value="1"/>
</dbReference>
<evidence type="ECO:0000313" key="2">
    <source>
        <dbReference type="EMBL" id="MBT8797100.1"/>
    </source>
</evidence>
<evidence type="ECO:0000259" key="1">
    <source>
        <dbReference type="PROSITE" id="PS51819"/>
    </source>
</evidence>
<feature type="domain" description="VOC" evidence="1">
    <location>
        <begin position="4"/>
        <end position="126"/>
    </location>
</feature>
<evidence type="ECO:0000313" key="3">
    <source>
        <dbReference type="Proteomes" id="UP000740605"/>
    </source>
</evidence>
<dbReference type="PROSITE" id="PS51819">
    <property type="entry name" value="VOC"/>
    <property type="match status" value="1"/>
</dbReference>
<proteinExistence type="predicted"/>
<dbReference type="PANTHER" id="PTHR36503">
    <property type="entry name" value="BLR2520 PROTEIN"/>
    <property type="match status" value="1"/>
</dbReference>
<name>A0ABS5XRE6_9MICO</name>
<dbReference type="EMBL" id="JAFLHG010000002">
    <property type="protein sequence ID" value="MBT8797100.1"/>
    <property type="molecule type" value="Genomic_DNA"/>
</dbReference>
<dbReference type="Pfam" id="PF00903">
    <property type="entry name" value="Glyoxalase"/>
    <property type="match status" value="1"/>
</dbReference>
<comment type="caution">
    <text evidence="2">The sequence shown here is derived from an EMBL/GenBank/DDBJ whole genome shotgun (WGS) entry which is preliminary data.</text>
</comment>
<dbReference type="RefSeq" id="WP_215486344.1">
    <property type="nucleotide sequence ID" value="NZ_BAAAPJ010000001.1"/>
</dbReference>
<organism evidence="2 3">
    <name type="scientific">Microbacterium flavum</name>
    <dbReference type="NCBI Taxonomy" id="415216"/>
    <lineage>
        <taxon>Bacteria</taxon>
        <taxon>Bacillati</taxon>
        <taxon>Actinomycetota</taxon>
        <taxon>Actinomycetes</taxon>
        <taxon>Micrococcales</taxon>
        <taxon>Microbacteriaceae</taxon>
        <taxon>Microbacterium</taxon>
    </lineage>
</organism>
<gene>
    <name evidence="2" type="ORF">J0P97_03290</name>
</gene>
<keyword evidence="3" id="KW-1185">Reference proteome</keyword>
<accession>A0ABS5XRE6</accession>
<dbReference type="InterPro" id="IPR037523">
    <property type="entry name" value="VOC_core"/>
</dbReference>
<dbReference type="Gene3D" id="3.10.180.10">
    <property type="entry name" value="2,3-Dihydroxybiphenyl 1,2-Dioxygenase, domain 1"/>
    <property type="match status" value="1"/>
</dbReference>
<dbReference type="InterPro" id="IPR029068">
    <property type="entry name" value="Glyas_Bleomycin-R_OHBP_Dase"/>
</dbReference>
<dbReference type="SUPFAM" id="SSF54593">
    <property type="entry name" value="Glyoxalase/Bleomycin resistance protein/Dihydroxybiphenyl dioxygenase"/>
    <property type="match status" value="1"/>
</dbReference>
<reference evidence="2 3" key="1">
    <citation type="submission" date="2021-03" db="EMBL/GenBank/DDBJ databases">
        <title>Microbacterium pauli sp. nov., isolated from microfiltered milk.</title>
        <authorList>
            <person name="Bellassi P."/>
            <person name="Fontana A."/>
            <person name="Callegari M.L."/>
            <person name="Lorenzo M."/>
            <person name="Cappa F."/>
        </authorList>
    </citation>
    <scope>NUCLEOTIDE SEQUENCE [LARGE SCALE GENOMIC DNA]</scope>
    <source>
        <strain evidence="2 3">DSM 18909</strain>
    </source>
</reference>
<protein>
    <submittedName>
        <fullName evidence="2">VOC family protein</fullName>
    </submittedName>
</protein>
<dbReference type="Proteomes" id="UP000740605">
    <property type="component" value="Unassembled WGS sequence"/>
</dbReference>
<sequence>MEQRLSLVTLGVADLDRSIAFYRAVGWEPHSSSVSGEVAFYQAGGMVLGLWSRAALAVDSGVSDNGGWGGITLAHNVRTSGEVDHLLAEAEAAGARVGRPPAATEWGGYSGTFVDPDGHPWEIAVNPGWTIDDAGRTLLR</sequence>
<dbReference type="InterPro" id="IPR004360">
    <property type="entry name" value="Glyas_Fos-R_dOase_dom"/>
</dbReference>